<dbReference type="NCBIfam" id="TIGR01268">
    <property type="entry name" value="Phe4hydrox_tetr"/>
    <property type="match status" value="1"/>
</dbReference>
<evidence type="ECO:0000256" key="3">
    <source>
        <dbReference type="ARBA" id="ARBA00005088"/>
    </source>
</evidence>
<feature type="binding site" evidence="12">
    <location>
        <position position="302"/>
    </location>
    <ligand>
        <name>Fe cation</name>
        <dbReference type="ChEBI" id="CHEBI:24875"/>
    </ligand>
</feature>
<dbReference type="InterPro" id="IPR001273">
    <property type="entry name" value="ArAA_hydroxylase"/>
</dbReference>
<dbReference type="Proteomes" id="UP000694867">
    <property type="component" value="Unplaced"/>
</dbReference>
<evidence type="ECO:0000313" key="18">
    <source>
        <dbReference type="RefSeq" id="XP_003746671.1"/>
    </source>
</evidence>
<dbReference type="InterPro" id="IPR036951">
    <property type="entry name" value="ArAA_hydroxylase_sf"/>
</dbReference>
<comment type="cofactor">
    <cofactor evidence="2 13">
        <name>Fe(2+)</name>
        <dbReference type="ChEBI" id="CHEBI:29033"/>
    </cofactor>
</comment>
<keyword evidence="6 12" id="KW-0479">Metal-binding</keyword>
<dbReference type="InterPro" id="IPR019773">
    <property type="entry name" value="Tyrosine_3-monooxygenase-like"/>
</dbReference>
<dbReference type="RefSeq" id="XP_003746671.1">
    <property type="nucleotide sequence ID" value="XM_003746623.1"/>
</dbReference>
<feature type="region of interest" description="Disordered" evidence="14">
    <location>
        <begin position="1"/>
        <end position="41"/>
    </location>
</feature>
<proteinExistence type="inferred from homology"/>
<dbReference type="GO" id="GO:0042416">
    <property type="term" value="P:dopamine biosynthetic process"/>
    <property type="evidence" value="ECO:0007669"/>
    <property type="project" value="UniProtKB-ARBA"/>
</dbReference>
<keyword evidence="9" id="KW-0503">Monooxygenase</keyword>
<dbReference type="SUPFAM" id="SSF56534">
    <property type="entry name" value="Aromatic aminoacid monoxygenases, catalytic and oligomerization domains"/>
    <property type="match status" value="1"/>
</dbReference>
<dbReference type="GO" id="GO:0048066">
    <property type="term" value="P:developmental pigmentation"/>
    <property type="evidence" value="ECO:0007669"/>
    <property type="project" value="UniProtKB-ARBA"/>
</dbReference>
<evidence type="ECO:0000256" key="1">
    <source>
        <dbReference type="ARBA" id="ARBA00001060"/>
    </source>
</evidence>
<evidence type="ECO:0000256" key="7">
    <source>
        <dbReference type="ARBA" id="ARBA00023002"/>
    </source>
</evidence>
<evidence type="ECO:0000256" key="4">
    <source>
        <dbReference type="ARBA" id="ARBA00009712"/>
    </source>
</evidence>
<dbReference type="GO" id="GO:0005506">
    <property type="term" value="F:iron ion binding"/>
    <property type="evidence" value="ECO:0007669"/>
    <property type="project" value="InterPro"/>
</dbReference>
<dbReference type="GO" id="GO:0006559">
    <property type="term" value="P:L-phenylalanine catabolic process"/>
    <property type="evidence" value="ECO:0007669"/>
    <property type="project" value="UniProtKB-KW"/>
</dbReference>
<dbReference type="CDD" id="cd03347">
    <property type="entry name" value="eu_PheOH"/>
    <property type="match status" value="1"/>
</dbReference>
<dbReference type="InterPro" id="IPR036329">
    <property type="entry name" value="Aro-AA_hydroxylase_C_sf"/>
</dbReference>
<dbReference type="InterPro" id="IPR019774">
    <property type="entry name" value="Aromatic-AA_hydroxylase_C"/>
</dbReference>
<gene>
    <name evidence="18" type="primary">LOC100899933</name>
</gene>
<evidence type="ECO:0000256" key="11">
    <source>
        <dbReference type="ARBA" id="ARBA00029922"/>
    </source>
</evidence>
<feature type="binding site" evidence="12">
    <location>
        <position position="307"/>
    </location>
    <ligand>
        <name>Fe cation</name>
        <dbReference type="ChEBI" id="CHEBI:24875"/>
    </ligand>
</feature>
<name>A0AAJ6QWV6_9ACAR</name>
<dbReference type="KEGG" id="goe:100899933"/>
<feature type="domain" description="ACT" evidence="16">
    <location>
        <begin position="50"/>
        <end position="124"/>
    </location>
</feature>
<keyword evidence="17" id="KW-1185">Reference proteome</keyword>
<feature type="binding site" evidence="12">
    <location>
        <position position="347"/>
    </location>
    <ligand>
        <name>Fe cation</name>
        <dbReference type="ChEBI" id="CHEBI:24875"/>
    </ligand>
</feature>
<comment type="catalytic activity">
    <reaction evidence="1">
        <text>(6R)-L-erythro-5,6,7,8-tetrahydrobiopterin + L-phenylalanine + O2 = (4aS,6R)-4a-hydroxy-L-erythro-5,6,7,8-tetrahydrobiopterin + L-tyrosine</text>
        <dbReference type="Rhea" id="RHEA:20273"/>
        <dbReference type="ChEBI" id="CHEBI:15379"/>
        <dbReference type="ChEBI" id="CHEBI:15642"/>
        <dbReference type="ChEBI" id="CHEBI:58095"/>
        <dbReference type="ChEBI" id="CHEBI:58315"/>
        <dbReference type="ChEBI" id="CHEBI:59560"/>
        <dbReference type="EC" id="1.14.16.1"/>
    </reaction>
</comment>
<feature type="domain" description="Biopterin-dependent aromatic amino acid hydroxylase family profile" evidence="15">
    <location>
        <begin position="123"/>
        <end position="469"/>
    </location>
</feature>
<dbReference type="PANTHER" id="PTHR11473:SF24">
    <property type="entry name" value="PHENYLALANINE-4-HYDROXYLASE"/>
    <property type="match status" value="1"/>
</dbReference>
<dbReference type="InterPro" id="IPR045865">
    <property type="entry name" value="ACT-like_dom_sf"/>
</dbReference>
<keyword evidence="8 12" id="KW-0408">Iron</keyword>
<comment type="similarity">
    <text evidence="4">Belongs to the biopterin-dependent aromatic amino acid hydroxylase family.</text>
</comment>
<dbReference type="GO" id="GO:0004505">
    <property type="term" value="F:phenylalanine 4-monooxygenase activity"/>
    <property type="evidence" value="ECO:0007669"/>
    <property type="project" value="UniProtKB-EC"/>
</dbReference>
<keyword evidence="10" id="KW-0585">Phenylalanine catabolism</keyword>
<evidence type="ECO:0000256" key="2">
    <source>
        <dbReference type="ARBA" id="ARBA00001954"/>
    </source>
</evidence>
<sequence length="470" mass="53678">MPTAVSKDSTHGFSKAQNGTKEAHTNEDPLPERVSKGYIKERRTSQASNSLVFTIREGVGQLAKTLQIFTDNNVNLQHIESRSSQKIKDAYEFIVNFDTSSGGDLKSCIEKIKEGAEHVTLCTREKISRQLSDEVPWFPRRIEDLDLFANHILSYGSELSADHPGFTDEVYRARRKEVADIAFNYKHGQEIPRVVYNEREVETWRIVYRELTKKYPTHACREHNHIMPLMVEHCGYREDNIPQLEDISRFLKKATGFSLRPVAGLLSSRDFLAGLAFRVFHSTQYIRHHTTPFYTPEPDVCHELLGHAPLFADPDFARFSQEIGLASLGAPDEYIEKLATCYWFTVEFGLCRQDGELKAYGAGLLSSFGELDYCLSDKPEVRTFDPAATGNQKYPITQYQPVYFVAESFQQAQQKMREYALSIPRPFDVHYNPYTQQIEVLDSIHQLQVLASDLGVEMSLLKSALKKLQT</sequence>
<dbReference type="PANTHER" id="PTHR11473">
    <property type="entry name" value="AROMATIC AMINO ACID HYDROXYLASE"/>
    <property type="match status" value="1"/>
</dbReference>
<evidence type="ECO:0000259" key="16">
    <source>
        <dbReference type="PROSITE" id="PS51671"/>
    </source>
</evidence>
<keyword evidence="7" id="KW-0560">Oxidoreductase</keyword>
<evidence type="ECO:0000256" key="12">
    <source>
        <dbReference type="PIRSR" id="PIRSR000336-1"/>
    </source>
</evidence>
<dbReference type="InterPro" id="IPR041912">
    <property type="entry name" value="Euk_PheOH_cat"/>
</dbReference>
<dbReference type="FunFam" id="1.10.800.10:FF:000004">
    <property type="entry name" value="Tyrosine 3-monooxygenase"/>
    <property type="match status" value="1"/>
</dbReference>
<evidence type="ECO:0000256" key="6">
    <source>
        <dbReference type="ARBA" id="ARBA00022723"/>
    </source>
</evidence>
<dbReference type="Pfam" id="PF00351">
    <property type="entry name" value="Biopterin_H"/>
    <property type="match status" value="1"/>
</dbReference>
<dbReference type="PROSITE" id="PS51410">
    <property type="entry name" value="BH4_AAA_HYDROXYL_2"/>
    <property type="match status" value="1"/>
</dbReference>
<evidence type="ECO:0000256" key="9">
    <source>
        <dbReference type="ARBA" id="ARBA00023033"/>
    </source>
</evidence>
<evidence type="ECO:0000256" key="13">
    <source>
        <dbReference type="PIRSR" id="PIRSR601273-2"/>
    </source>
</evidence>
<dbReference type="PIRSF" id="PIRSF000336">
    <property type="entry name" value="TH"/>
    <property type="match status" value="1"/>
</dbReference>
<dbReference type="EC" id="1.14.16.1" evidence="5"/>
<protein>
    <recommendedName>
        <fullName evidence="5">phenylalanine 4-monooxygenase</fullName>
        <ecNumber evidence="5">1.14.16.1</ecNumber>
    </recommendedName>
    <alternativeName>
        <fullName evidence="11">Phe-4-monooxygenase</fullName>
    </alternativeName>
</protein>
<comment type="pathway">
    <text evidence="3">Amino-acid degradation; L-phenylalanine degradation; acetoacetate and fumarate from L-phenylalanine: step 1/6.</text>
</comment>
<dbReference type="PROSITE" id="PS51671">
    <property type="entry name" value="ACT"/>
    <property type="match status" value="1"/>
</dbReference>
<evidence type="ECO:0000256" key="8">
    <source>
        <dbReference type="ARBA" id="ARBA00023004"/>
    </source>
</evidence>
<dbReference type="InterPro" id="IPR005961">
    <property type="entry name" value="Phe-4-hydroxylase_tetra"/>
</dbReference>
<dbReference type="Gene3D" id="1.10.800.10">
    <property type="entry name" value="Aromatic amino acid hydroxylase"/>
    <property type="match status" value="1"/>
</dbReference>
<accession>A0AAJ6QWV6</accession>
<feature type="compositionally biased region" description="Polar residues" evidence="14">
    <location>
        <begin position="11"/>
        <end position="20"/>
    </location>
</feature>
<dbReference type="GeneID" id="100899933"/>
<evidence type="ECO:0000313" key="17">
    <source>
        <dbReference type="Proteomes" id="UP000694867"/>
    </source>
</evidence>
<evidence type="ECO:0000256" key="14">
    <source>
        <dbReference type="SAM" id="MobiDB-lite"/>
    </source>
</evidence>
<dbReference type="InterPro" id="IPR002912">
    <property type="entry name" value="ACT_dom"/>
</dbReference>
<evidence type="ECO:0000256" key="5">
    <source>
        <dbReference type="ARBA" id="ARBA00011995"/>
    </source>
</evidence>
<dbReference type="SUPFAM" id="SSF55021">
    <property type="entry name" value="ACT-like"/>
    <property type="match status" value="1"/>
</dbReference>
<feature type="compositionally biased region" description="Basic and acidic residues" evidence="14">
    <location>
        <begin position="21"/>
        <end position="41"/>
    </location>
</feature>
<evidence type="ECO:0000259" key="15">
    <source>
        <dbReference type="PROSITE" id="PS51410"/>
    </source>
</evidence>
<dbReference type="PRINTS" id="PR00372">
    <property type="entry name" value="FYWHYDRXLASE"/>
</dbReference>
<organism evidence="17 18">
    <name type="scientific">Galendromus occidentalis</name>
    <name type="common">western predatory mite</name>
    <dbReference type="NCBI Taxonomy" id="34638"/>
    <lineage>
        <taxon>Eukaryota</taxon>
        <taxon>Metazoa</taxon>
        <taxon>Ecdysozoa</taxon>
        <taxon>Arthropoda</taxon>
        <taxon>Chelicerata</taxon>
        <taxon>Arachnida</taxon>
        <taxon>Acari</taxon>
        <taxon>Parasitiformes</taxon>
        <taxon>Mesostigmata</taxon>
        <taxon>Gamasina</taxon>
        <taxon>Phytoseioidea</taxon>
        <taxon>Phytoseiidae</taxon>
        <taxon>Typhlodrominae</taxon>
        <taxon>Galendromus</taxon>
    </lineage>
</organism>
<dbReference type="AlphaFoldDB" id="A0AAJ6QWV6"/>
<evidence type="ECO:0000256" key="10">
    <source>
        <dbReference type="ARBA" id="ARBA00023232"/>
    </source>
</evidence>
<reference evidence="18" key="1">
    <citation type="submission" date="2025-08" db="UniProtKB">
        <authorList>
            <consortium name="RefSeq"/>
        </authorList>
    </citation>
    <scope>IDENTIFICATION</scope>
</reference>